<reference evidence="2" key="1">
    <citation type="submission" date="2013-03" db="EMBL/GenBank/DDBJ databases">
        <title>The Genome Sequence of Anopheles minimus MINIMUS1.</title>
        <authorList>
            <consortium name="The Broad Institute Genomics Platform"/>
            <person name="Neafsey D.E."/>
            <person name="Walton C."/>
            <person name="Walker B."/>
            <person name="Young S.K."/>
            <person name="Zeng Q."/>
            <person name="Gargeya S."/>
            <person name="Fitzgerald M."/>
            <person name="Haas B."/>
            <person name="Abouelleil A."/>
            <person name="Allen A.W."/>
            <person name="Alvarado L."/>
            <person name="Arachchi H.M."/>
            <person name="Berlin A.M."/>
            <person name="Chapman S.B."/>
            <person name="Gainer-Dewar J."/>
            <person name="Goldberg J."/>
            <person name="Griggs A."/>
            <person name="Gujja S."/>
            <person name="Hansen M."/>
            <person name="Howarth C."/>
            <person name="Imamovic A."/>
            <person name="Ireland A."/>
            <person name="Larimer J."/>
            <person name="McCowan C."/>
            <person name="Murphy C."/>
            <person name="Pearson M."/>
            <person name="Poon T.W."/>
            <person name="Priest M."/>
            <person name="Roberts A."/>
            <person name="Saif S."/>
            <person name="Shea T."/>
            <person name="Sisk P."/>
            <person name="Sykes S."/>
            <person name="Wortman J."/>
            <person name="Nusbaum C."/>
            <person name="Birren B."/>
        </authorList>
    </citation>
    <scope>NUCLEOTIDE SEQUENCE [LARGE SCALE GENOMIC DNA]</scope>
    <source>
        <strain evidence="2">MINIMUS1</strain>
    </source>
</reference>
<reference evidence="1" key="2">
    <citation type="submission" date="2020-05" db="UniProtKB">
        <authorList>
            <consortium name="EnsemblMetazoa"/>
        </authorList>
    </citation>
    <scope>IDENTIFICATION</scope>
    <source>
        <strain evidence="1">MINIMUS1</strain>
    </source>
</reference>
<keyword evidence="2" id="KW-1185">Reference proteome</keyword>
<protein>
    <submittedName>
        <fullName evidence="1">Uncharacterized protein</fullName>
    </submittedName>
</protein>
<evidence type="ECO:0000313" key="2">
    <source>
        <dbReference type="Proteomes" id="UP000075920"/>
    </source>
</evidence>
<dbReference type="VEuPathDB" id="VectorBase:AMIN008291"/>
<name>A0A182WD54_9DIPT</name>
<dbReference type="EnsemblMetazoa" id="AMIN008291-RA">
    <property type="protein sequence ID" value="AMIN008291-PA"/>
    <property type="gene ID" value="AMIN008291"/>
</dbReference>
<dbReference type="AlphaFoldDB" id="A0A182WD54"/>
<evidence type="ECO:0000313" key="1">
    <source>
        <dbReference type="EnsemblMetazoa" id="AMIN008291-PA"/>
    </source>
</evidence>
<organism evidence="1 2">
    <name type="scientific">Anopheles minimus</name>
    <dbReference type="NCBI Taxonomy" id="112268"/>
    <lineage>
        <taxon>Eukaryota</taxon>
        <taxon>Metazoa</taxon>
        <taxon>Ecdysozoa</taxon>
        <taxon>Arthropoda</taxon>
        <taxon>Hexapoda</taxon>
        <taxon>Insecta</taxon>
        <taxon>Pterygota</taxon>
        <taxon>Neoptera</taxon>
        <taxon>Endopterygota</taxon>
        <taxon>Diptera</taxon>
        <taxon>Nematocera</taxon>
        <taxon>Culicoidea</taxon>
        <taxon>Culicidae</taxon>
        <taxon>Anophelinae</taxon>
        <taxon>Anopheles</taxon>
    </lineage>
</organism>
<dbReference type="Proteomes" id="UP000075920">
    <property type="component" value="Unassembled WGS sequence"/>
</dbReference>
<proteinExistence type="predicted"/>
<sequence length="67" mass="7752">MVESREKYYERDHFCPGTIAAKWTCQPKASFPSIWHRCWHRFLLPAGSGSTPKHALMENTLIAGTRF</sequence>
<accession>A0A182WD54</accession>